<dbReference type="EMBL" id="JAIQCV010000011">
    <property type="protein sequence ID" value="KAH1046467.1"/>
    <property type="molecule type" value="Genomic_DNA"/>
</dbReference>
<dbReference type="Proteomes" id="UP000828251">
    <property type="component" value="Unassembled WGS sequence"/>
</dbReference>
<organism evidence="1 2">
    <name type="scientific">Gossypium stocksii</name>
    <dbReference type="NCBI Taxonomy" id="47602"/>
    <lineage>
        <taxon>Eukaryota</taxon>
        <taxon>Viridiplantae</taxon>
        <taxon>Streptophyta</taxon>
        <taxon>Embryophyta</taxon>
        <taxon>Tracheophyta</taxon>
        <taxon>Spermatophyta</taxon>
        <taxon>Magnoliopsida</taxon>
        <taxon>eudicotyledons</taxon>
        <taxon>Gunneridae</taxon>
        <taxon>Pentapetalae</taxon>
        <taxon>rosids</taxon>
        <taxon>malvids</taxon>
        <taxon>Malvales</taxon>
        <taxon>Malvaceae</taxon>
        <taxon>Malvoideae</taxon>
        <taxon>Gossypium</taxon>
    </lineage>
</organism>
<comment type="caution">
    <text evidence="1">The sequence shown here is derived from an EMBL/GenBank/DDBJ whole genome shotgun (WGS) entry which is preliminary data.</text>
</comment>
<evidence type="ECO:0000313" key="1">
    <source>
        <dbReference type="EMBL" id="KAH1046467.1"/>
    </source>
</evidence>
<proteinExistence type="predicted"/>
<evidence type="ECO:0000313" key="2">
    <source>
        <dbReference type="Proteomes" id="UP000828251"/>
    </source>
</evidence>
<dbReference type="AlphaFoldDB" id="A0A9D3UJN6"/>
<keyword evidence="2" id="KW-1185">Reference proteome</keyword>
<sequence>MSEGSRDVIGEEIESHVPTIPKQAFAASLGATRNAFRNIFFTMMTQMFDQFMGNTQAPQPQQP</sequence>
<reference evidence="1 2" key="1">
    <citation type="journal article" date="2021" name="Plant Biotechnol. J.">
        <title>Multi-omics assisted identification of the key and species-specific regulatory components of drought-tolerant mechanisms in Gossypium stocksii.</title>
        <authorList>
            <person name="Yu D."/>
            <person name="Ke L."/>
            <person name="Zhang D."/>
            <person name="Wu Y."/>
            <person name="Sun Y."/>
            <person name="Mei J."/>
            <person name="Sun J."/>
            <person name="Sun Y."/>
        </authorList>
    </citation>
    <scope>NUCLEOTIDE SEQUENCE [LARGE SCALE GENOMIC DNA]</scope>
    <source>
        <strain evidence="2">cv. E1</strain>
        <tissue evidence="1">Leaf</tissue>
    </source>
</reference>
<name>A0A9D3UJN6_9ROSI</name>
<gene>
    <name evidence="1" type="ORF">J1N35_037251</name>
</gene>
<protein>
    <submittedName>
        <fullName evidence="1">Uncharacterized protein</fullName>
    </submittedName>
</protein>
<accession>A0A9D3UJN6</accession>